<dbReference type="InterPro" id="IPR053866">
    <property type="entry name" value="PhyR_sigma2"/>
</dbReference>
<dbReference type="InterPro" id="IPR013324">
    <property type="entry name" value="RNA_pol_sigma_r3/r4-like"/>
</dbReference>
<dbReference type="InterPro" id="IPR013249">
    <property type="entry name" value="RNA_pol_sigma70_r4_t2"/>
</dbReference>
<dbReference type="GO" id="GO:0003677">
    <property type="term" value="F:DNA binding"/>
    <property type="evidence" value="ECO:0007669"/>
    <property type="project" value="InterPro"/>
</dbReference>
<dbReference type="Pfam" id="PF22029">
    <property type="entry name" value="PhyR_sigma2"/>
    <property type="match status" value="1"/>
</dbReference>
<dbReference type="Gene3D" id="1.10.1740.10">
    <property type="match status" value="1"/>
</dbReference>
<reference evidence="8" key="2">
    <citation type="submission" date="2022-06" db="EMBL/GenBank/DDBJ databases">
        <title>Draft genome sequence of Burkholderia glumae strain GR20004 isolated from rice panicle showing bacterial panicle blight.</title>
        <authorList>
            <person name="Choi S.Y."/>
            <person name="Lee Y.H."/>
        </authorList>
    </citation>
    <scope>NUCLEOTIDE SEQUENCE</scope>
    <source>
        <strain evidence="8">GR20004</strain>
    </source>
</reference>
<evidence type="ECO:0000259" key="5">
    <source>
        <dbReference type="Pfam" id="PF08281"/>
    </source>
</evidence>
<dbReference type="GeneID" id="45696438"/>
<dbReference type="RefSeq" id="WP_012734120.1">
    <property type="nucleotide sequence ID" value="NZ_CP021074.1"/>
</dbReference>
<dbReference type="NCBIfam" id="TIGR02937">
    <property type="entry name" value="sigma70-ECF"/>
    <property type="match status" value="1"/>
</dbReference>
<sequence>MPSADLDDCLRELLPRLRRFALWLTRDAHTADDLVQASLERALTHWADRRDDDALRSWLFTILYRQFLDSRRSAKRYAGLLGRIREDDEPQWPSAEDQAVARSMLGAFGKLTAEQRSLLLLVAVEGFSYREVAELLEVPIGTVMSRLSRARAALRALGDGQSPAPSLRLMK</sequence>
<reference evidence="7 9" key="1">
    <citation type="submission" date="2020-12" db="EMBL/GenBank/DDBJ databases">
        <title>FDA dAtabase for Regulatory Grade micrObial Sequences (FDA-ARGOS): Supporting development and validation of Infectious Disease Dx tests.</title>
        <authorList>
            <person name="Minogue T."/>
            <person name="Wolcott M."/>
            <person name="Wasieloski L."/>
            <person name="Aguilar W."/>
            <person name="Moore D."/>
            <person name="Jaissle J."/>
            <person name="Tallon L."/>
            <person name="Sadzewicz L."/>
            <person name="Zhao X."/>
            <person name="Boylan J."/>
            <person name="Ott S."/>
            <person name="Bowen H."/>
            <person name="Vavikolanu K."/>
            <person name="Mehta A."/>
            <person name="Aluvathingal J."/>
            <person name="Nadendla S."/>
            <person name="Yan Y."/>
            <person name="Sichtig H."/>
        </authorList>
    </citation>
    <scope>NUCLEOTIDE SEQUENCE [LARGE SCALE GENOMIC DNA]</scope>
    <source>
        <strain evidence="7 9">FDAARGOS_949</strain>
    </source>
</reference>
<feature type="domain" description="PhyR sigma2" evidence="6">
    <location>
        <begin position="12"/>
        <end position="63"/>
    </location>
</feature>
<dbReference type="Proteomes" id="UP000594892">
    <property type="component" value="Chromosome 2"/>
</dbReference>
<proteinExistence type="inferred from homology"/>
<keyword evidence="10" id="KW-1185">Reference proteome</keyword>
<name>A0AAP9Y0Y5_BURGL</name>
<dbReference type="PANTHER" id="PTHR43133">
    <property type="entry name" value="RNA POLYMERASE ECF-TYPE SIGMA FACTO"/>
    <property type="match status" value="1"/>
</dbReference>
<dbReference type="InterPro" id="IPR014284">
    <property type="entry name" value="RNA_pol_sigma-70_dom"/>
</dbReference>
<dbReference type="PANTHER" id="PTHR43133:SF25">
    <property type="entry name" value="RNA POLYMERASE SIGMA FACTOR RFAY-RELATED"/>
    <property type="match status" value="1"/>
</dbReference>
<dbReference type="SUPFAM" id="SSF88659">
    <property type="entry name" value="Sigma3 and sigma4 domains of RNA polymerase sigma factors"/>
    <property type="match status" value="1"/>
</dbReference>
<dbReference type="InterPro" id="IPR013325">
    <property type="entry name" value="RNA_pol_sigma_r2"/>
</dbReference>
<dbReference type="SUPFAM" id="SSF88946">
    <property type="entry name" value="Sigma2 domain of RNA polymerase sigma factors"/>
    <property type="match status" value="1"/>
</dbReference>
<keyword evidence="4" id="KW-0804">Transcription</keyword>
<dbReference type="InterPro" id="IPR039425">
    <property type="entry name" value="RNA_pol_sigma-70-like"/>
</dbReference>
<dbReference type="GO" id="GO:0016987">
    <property type="term" value="F:sigma factor activity"/>
    <property type="evidence" value="ECO:0007669"/>
    <property type="project" value="UniProtKB-KW"/>
</dbReference>
<accession>A0AAP9Y0Y5</accession>
<keyword evidence="3" id="KW-0731">Sigma factor</keyword>
<dbReference type="Gene3D" id="1.10.10.10">
    <property type="entry name" value="Winged helix-like DNA-binding domain superfamily/Winged helix DNA-binding domain"/>
    <property type="match status" value="1"/>
</dbReference>
<evidence type="ECO:0000256" key="2">
    <source>
        <dbReference type="ARBA" id="ARBA00023015"/>
    </source>
</evidence>
<evidence type="ECO:0000259" key="6">
    <source>
        <dbReference type="Pfam" id="PF22029"/>
    </source>
</evidence>
<dbReference type="EMBL" id="CP099587">
    <property type="protein sequence ID" value="USS46109.1"/>
    <property type="molecule type" value="Genomic_DNA"/>
</dbReference>
<feature type="domain" description="RNA polymerase sigma factor 70 region 4 type 2" evidence="5">
    <location>
        <begin position="105"/>
        <end position="154"/>
    </location>
</feature>
<evidence type="ECO:0000313" key="9">
    <source>
        <dbReference type="Proteomes" id="UP000594892"/>
    </source>
</evidence>
<keyword evidence="2" id="KW-0805">Transcription regulation</keyword>
<evidence type="ECO:0000256" key="3">
    <source>
        <dbReference type="ARBA" id="ARBA00023082"/>
    </source>
</evidence>
<evidence type="ECO:0000313" key="7">
    <source>
        <dbReference type="EMBL" id="QPQ92000.1"/>
    </source>
</evidence>
<evidence type="ECO:0000313" key="8">
    <source>
        <dbReference type="EMBL" id="USS46109.1"/>
    </source>
</evidence>
<dbReference type="Pfam" id="PF08281">
    <property type="entry name" value="Sigma70_r4_2"/>
    <property type="match status" value="1"/>
</dbReference>
<dbReference type="CDD" id="cd06171">
    <property type="entry name" value="Sigma70_r4"/>
    <property type="match status" value="1"/>
</dbReference>
<gene>
    <name evidence="7" type="ORF">I6H06_23140</name>
    <name evidence="8" type="ORF">NFI99_14290</name>
</gene>
<dbReference type="EMBL" id="CP065601">
    <property type="protein sequence ID" value="QPQ92000.1"/>
    <property type="molecule type" value="Genomic_DNA"/>
</dbReference>
<comment type="similarity">
    <text evidence="1">Belongs to the sigma-70 factor family. ECF subfamily.</text>
</comment>
<organism evidence="7 9">
    <name type="scientific">Burkholderia glumae</name>
    <name type="common">Pseudomonas glumae</name>
    <dbReference type="NCBI Taxonomy" id="337"/>
    <lineage>
        <taxon>Bacteria</taxon>
        <taxon>Pseudomonadati</taxon>
        <taxon>Pseudomonadota</taxon>
        <taxon>Betaproteobacteria</taxon>
        <taxon>Burkholderiales</taxon>
        <taxon>Burkholderiaceae</taxon>
        <taxon>Burkholderia</taxon>
    </lineage>
</organism>
<dbReference type="AlphaFoldDB" id="A0AAP9Y0Y5"/>
<dbReference type="InterPro" id="IPR036388">
    <property type="entry name" value="WH-like_DNA-bd_sf"/>
</dbReference>
<evidence type="ECO:0000313" key="10">
    <source>
        <dbReference type="Proteomes" id="UP001056386"/>
    </source>
</evidence>
<protein>
    <submittedName>
        <fullName evidence="7">Sigma-70 family RNA polymerase sigma factor</fullName>
    </submittedName>
</protein>
<evidence type="ECO:0000256" key="4">
    <source>
        <dbReference type="ARBA" id="ARBA00023163"/>
    </source>
</evidence>
<dbReference type="Proteomes" id="UP001056386">
    <property type="component" value="Chromosome 1"/>
</dbReference>
<evidence type="ECO:0000256" key="1">
    <source>
        <dbReference type="ARBA" id="ARBA00010641"/>
    </source>
</evidence>
<dbReference type="GO" id="GO:0006352">
    <property type="term" value="P:DNA-templated transcription initiation"/>
    <property type="evidence" value="ECO:0007669"/>
    <property type="project" value="InterPro"/>
</dbReference>